<dbReference type="AlphaFoldDB" id="A0A645AZG1"/>
<feature type="domain" description="SHOCT-like" evidence="1">
    <location>
        <begin position="5"/>
        <end position="52"/>
    </location>
</feature>
<dbReference type="EMBL" id="VSSQ01015686">
    <property type="protein sequence ID" value="MPM56293.1"/>
    <property type="molecule type" value="Genomic_DNA"/>
</dbReference>
<dbReference type="InterPro" id="IPR046749">
    <property type="entry name" value="SHOCT_2"/>
</dbReference>
<dbReference type="Pfam" id="PF20612">
    <property type="entry name" value="SHOCT_2"/>
    <property type="match status" value="1"/>
</dbReference>
<evidence type="ECO:0000259" key="1">
    <source>
        <dbReference type="Pfam" id="PF20612"/>
    </source>
</evidence>
<gene>
    <name evidence="2" type="ORF">SDC9_103095</name>
</gene>
<evidence type="ECO:0000313" key="2">
    <source>
        <dbReference type="EMBL" id="MPM56293.1"/>
    </source>
</evidence>
<comment type="caution">
    <text evidence="2">The sequence shown here is derived from an EMBL/GenBank/DDBJ whole genome shotgun (WGS) entry which is preliminary data.</text>
</comment>
<reference evidence="2" key="1">
    <citation type="submission" date="2019-08" db="EMBL/GenBank/DDBJ databases">
        <authorList>
            <person name="Kucharzyk K."/>
            <person name="Murdoch R.W."/>
            <person name="Higgins S."/>
            <person name="Loffler F."/>
        </authorList>
    </citation>
    <scope>NUCLEOTIDE SEQUENCE</scope>
</reference>
<organism evidence="2">
    <name type="scientific">bioreactor metagenome</name>
    <dbReference type="NCBI Taxonomy" id="1076179"/>
    <lineage>
        <taxon>unclassified sequences</taxon>
        <taxon>metagenomes</taxon>
        <taxon>ecological metagenomes</taxon>
    </lineage>
</organism>
<sequence length="67" mass="7599">MAMADYMKIQAYQSAMAQAKIMLNKSIIDHTDIVSIEDKLAKKYGLKSGSIYREIDLINVVFRANMV</sequence>
<proteinExistence type="predicted"/>
<name>A0A645AZG1_9ZZZZ</name>
<accession>A0A645AZG1</accession>
<protein>
    <recommendedName>
        <fullName evidence="1">SHOCT-like domain-containing protein</fullName>
    </recommendedName>
</protein>